<name>A0A0A9DX33_ARUDO</name>
<dbReference type="AlphaFoldDB" id="A0A0A9DX33"/>
<reference evidence="1" key="1">
    <citation type="submission" date="2014-09" db="EMBL/GenBank/DDBJ databases">
        <authorList>
            <person name="Magalhaes I.L.F."/>
            <person name="Oliveira U."/>
            <person name="Santos F.R."/>
            <person name="Vidigal T.H.D.A."/>
            <person name="Brescovit A.D."/>
            <person name="Santos A.J."/>
        </authorList>
    </citation>
    <scope>NUCLEOTIDE SEQUENCE</scope>
    <source>
        <tissue evidence="1">Shoot tissue taken approximately 20 cm above the soil surface</tissue>
    </source>
</reference>
<organism evidence="1">
    <name type="scientific">Arundo donax</name>
    <name type="common">Giant reed</name>
    <name type="synonym">Donax arundinaceus</name>
    <dbReference type="NCBI Taxonomy" id="35708"/>
    <lineage>
        <taxon>Eukaryota</taxon>
        <taxon>Viridiplantae</taxon>
        <taxon>Streptophyta</taxon>
        <taxon>Embryophyta</taxon>
        <taxon>Tracheophyta</taxon>
        <taxon>Spermatophyta</taxon>
        <taxon>Magnoliopsida</taxon>
        <taxon>Liliopsida</taxon>
        <taxon>Poales</taxon>
        <taxon>Poaceae</taxon>
        <taxon>PACMAD clade</taxon>
        <taxon>Arundinoideae</taxon>
        <taxon>Arundineae</taxon>
        <taxon>Arundo</taxon>
    </lineage>
</organism>
<protein>
    <submittedName>
        <fullName evidence="1">Uncharacterized protein</fullName>
    </submittedName>
</protein>
<proteinExistence type="predicted"/>
<sequence length="31" mass="3541">MIFSVGLYYKKFGILVLSDKIRAVVLLIINN</sequence>
<reference evidence="1" key="2">
    <citation type="journal article" date="2015" name="Data Brief">
        <title>Shoot transcriptome of the giant reed, Arundo donax.</title>
        <authorList>
            <person name="Barrero R.A."/>
            <person name="Guerrero F.D."/>
            <person name="Moolhuijzen P."/>
            <person name="Goolsby J.A."/>
            <person name="Tidwell J."/>
            <person name="Bellgard S.E."/>
            <person name="Bellgard M.I."/>
        </authorList>
    </citation>
    <scope>NUCLEOTIDE SEQUENCE</scope>
    <source>
        <tissue evidence="1">Shoot tissue taken approximately 20 cm above the soil surface</tissue>
    </source>
</reference>
<dbReference type="EMBL" id="GBRH01209563">
    <property type="protein sequence ID" value="JAD88332.1"/>
    <property type="molecule type" value="Transcribed_RNA"/>
</dbReference>
<evidence type="ECO:0000313" key="1">
    <source>
        <dbReference type="EMBL" id="JAD88332.1"/>
    </source>
</evidence>
<accession>A0A0A9DX33</accession>